<sequence>MYYVNVQDIRLRLDGIPELADALDELAASWNGSTLHGLAQERLLHLAIETVTDVGSCLIDGYIMREASSYSDIIEIIGGEEVVDAELADRLKALTALRRPLVQEFYSWPRGELHPYTPELAGWLRRFSDQVGHYLQKEQ</sequence>
<keyword evidence="3" id="KW-0378">Hydrolase</keyword>
<evidence type="ECO:0000313" key="5">
    <source>
        <dbReference type="EMBL" id="PLT45300.1"/>
    </source>
</evidence>
<evidence type="ECO:0000256" key="2">
    <source>
        <dbReference type="ARBA" id="ARBA00022722"/>
    </source>
</evidence>
<dbReference type="GO" id="GO:0004540">
    <property type="term" value="F:RNA nuclease activity"/>
    <property type="evidence" value="ECO:0007669"/>
    <property type="project" value="InterPro"/>
</dbReference>
<keyword evidence="1" id="KW-1277">Toxin-antitoxin system</keyword>
<evidence type="ECO:0000256" key="1">
    <source>
        <dbReference type="ARBA" id="ARBA00022649"/>
    </source>
</evidence>
<dbReference type="GO" id="GO:0016787">
    <property type="term" value="F:hydrolase activity"/>
    <property type="evidence" value="ECO:0007669"/>
    <property type="project" value="UniProtKB-KW"/>
</dbReference>
<dbReference type="Gene3D" id="1.20.120.580">
    <property type="entry name" value="bsu32300-like"/>
    <property type="match status" value="1"/>
</dbReference>
<gene>
    <name evidence="5" type="ORF">B8V81_3731</name>
</gene>
<evidence type="ECO:0008006" key="7">
    <source>
        <dbReference type="Google" id="ProtNLM"/>
    </source>
</evidence>
<accession>A0A2N5N4R4</accession>
<evidence type="ECO:0000256" key="4">
    <source>
        <dbReference type="ARBA" id="ARBA00024207"/>
    </source>
</evidence>
<organism evidence="5 6">
    <name type="scientific">Paenibacillus pasadenensis</name>
    <dbReference type="NCBI Taxonomy" id="217090"/>
    <lineage>
        <taxon>Bacteria</taxon>
        <taxon>Bacillati</taxon>
        <taxon>Bacillota</taxon>
        <taxon>Bacilli</taxon>
        <taxon>Bacillales</taxon>
        <taxon>Paenibacillaceae</taxon>
        <taxon>Paenibacillus</taxon>
    </lineage>
</organism>
<dbReference type="Proteomes" id="UP000234789">
    <property type="component" value="Unassembled WGS sequence"/>
</dbReference>
<proteinExistence type="inferred from homology"/>
<dbReference type="Pfam" id="PF01934">
    <property type="entry name" value="HepT-like"/>
    <property type="match status" value="1"/>
</dbReference>
<dbReference type="RefSeq" id="WP_101808926.1">
    <property type="nucleotide sequence ID" value="NZ_NFEZ01000004.1"/>
</dbReference>
<reference evidence="5 6" key="1">
    <citation type="submission" date="2017-05" db="EMBL/GenBank/DDBJ databases">
        <title>Functional genome analysis of Paenibacillus pasadenensis strain R16: insights on endophytic life style and antifungal activity.</title>
        <authorList>
            <person name="Passera A."/>
            <person name="Marcolungo L."/>
            <person name="Casati P."/>
            <person name="Brasca M."/>
            <person name="Quaglino F."/>
            <person name="Delledonne M."/>
        </authorList>
    </citation>
    <scope>NUCLEOTIDE SEQUENCE [LARGE SCALE GENOMIC DNA]</scope>
    <source>
        <strain evidence="5 6">R16</strain>
    </source>
</reference>
<keyword evidence="2" id="KW-0540">Nuclease</keyword>
<dbReference type="AlphaFoldDB" id="A0A2N5N4R4"/>
<keyword evidence="6" id="KW-1185">Reference proteome</keyword>
<evidence type="ECO:0000256" key="3">
    <source>
        <dbReference type="ARBA" id="ARBA00022801"/>
    </source>
</evidence>
<protein>
    <recommendedName>
        <fullName evidence="7">DUF86 domain-containing protein</fullName>
    </recommendedName>
</protein>
<comment type="similarity">
    <text evidence="4">Belongs to the HepT RNase toxin family.</text>
</comment>
<dbReference type="GO" id="GO:0110001">
    <property type="term" value="C:toxin-antitoxin complex"/>
    <property type="evidence" value="ECO:0007669"/>
    <property type="project" value="InterPro"/>
</dbReference>
<comment type="caution">
    <text evidence="5">The sequence shown here is derived from an EMBL/GenBank/DDBJ whole genome shotgun (WGS) entry which is preliminary data.</text>
</comment>
<dbReference type="InterPro" id="IPR037038">
    <property type="entry name" value="HepT-like_sf"/>
</dbReference>
<name>A0A2N5N4R4_9BACL</name>
<dbReference type="EMBL" id="NFEZ01000004">
    <property type="protein sequence ID" value="PLT45300.1"/>
    <property type="molecule type" value="Genomic_DNA"/>
</dbReference>
<evidence type="ECO:0000313" key="6">
    <source>
        <dbReference type="Proteomes" id="UP000234789"/>
    </source>
</evidence>
<dbReference type="InterPro" id="IPR008201">
    <property type="entry name" value="HepT-like"/>
</dbReference>